<feature type="transmembrane region" description="Helical" evidence="8">
    <location>
        <begin position="104"/>
        <end position="124"/>
    </location>
</feature>
<evidence type="ECO:0000256" key="8">
    <source>
        <dbReference type="SAM" id="Phobius"/>
    </source>
</evidence>
<proteinExistence type="inferred from homology"/>
<protein>
    <submittedName>
        <fullName evidence="10">Drug resistance MFS transporter, drug:H+ antiporter-2 family protein</fullName>
    </submittedName>
</protein>
<evidence type="ECO:0000256" key="4">
    <source>
        <dbReference type="ARBA" id="ARBA00022475"/>
    </source>
</evidence>
<evidence type="ECO:0000259" key="9">
    <source>
        <dbReference type="PROSITE" id="PS50850"/>
    </source>
</evidence>
<feature type="transmembrane region" description="Helical" evidence="8">
    <location>
        <begin position="130"/>
        <end position="155"/>
    </location>
</feature>
<evidence type="ECO:0000256" key="5">
    <source>
        <dbReference type="ARBA" id="ARBA00022692"/>
    </source>
</evidence>
<keyword evidence="4" id="KW-1003">Cell membrane</keyword>
<dbReference type="NCBIfam" id="TIGR00711">
    <property type="entry name" value="efflux_EmrB"/>
    <property type="match status" value="1"/>
</dbReference>
<organism evidence="10 11">
    <name type="scientific">Massilia timonae</name>
    <dbReference type="NCBI Taxonomy" id="47229"/>
    <lineage>
        <taxon>Bacteria</taxon>
        <taxon>Pseudomonadati</taxon>
        <taxon>Pseudomonadota</taxon>
        <taxon>Betaproteobacteria</taxon>
        <taxon>Burkholderiales</taxon>
        <taxon>Oxalobacteraceae</taxon>
        <taxon>Telluria group</taxon>
        <taxon>Massilia</taxon>
    </lineage>
</organism>
<feature type="transmembrane region" description="Helical" evidence="8">
    <location>
        <begin position="194"/>
        <end position="214"/>
    </location>
</feature>
<comment type="caution">
    <text evidence="10">The sequence shown here is derived from an EMBL/GenBank/DDBJ whole genome shotgun (WGS) entry which is preliminary data.</text>
</comment>
<evidence type="ECO:0000256" key="1">
    <source>
        <dbReference type="ARBA" id="ARBA00004651"/>
    </source>
</evidence>
<dbReference type="PANTHER" id="PTHR42718">
    <property type="entry name" value="MAJOR FACILITATOR SUPERFAMILY MULTIDRUG TRANSPORTER MFSC"/>
    <property type="match status" value="1"/>
</dbReference>
<dbReference type="PRINTS" id="PR01036">
    <property type="entry name" value="TCRTETB"/>
</dbReference>
<keyword evidence="6 8" id="KW-1133">Transmembrane helix</keyword>
<dbReference type="AlphaFoldDB" id="A0A1S2NE52"/>
<name>A0A1S2NE52_9BURK</name>
<dbReference type="Gene3D" id="1.20.1250.20">
    <property type="entry name" value="MFS general substrate transporter like domains"/>
    <property type="match status" value="1"/>
</dbReference>
<dbReference type="InterPro" id="IPR004638">
    <property type="entry name" value="EmrB-like"/>
</dbReference>
<dbReference type="Proteomes" id="UP000180246">
    <property type="component" value="Unassembled WGS sequence"/>
</dbReference>
<feature type="transmembrane region" description="Helical" evidence="8">
    <location>
        <begin position="162"/>
        <end position="182"/>
    </location>
</feature>
<keyword evidence="7 8" id="KW-0472">Membrane</keyword>
<evidence type="ECO:0000256" key="3">
    <source>
        <dbReference type="ARBA" id="ARBA00022448"/>
    </source>
</evidence>
<dbReference type="CDD" id="cd17503">
    <property type="entry name" value="MFS_LmrB_MDR_like"/>
    <property type="match status" value="1"/>
</dbReference>
<dbReference type="GO" id="GO:0022857">
    <property type="term" value="F:transmembrane transporter activity"/>
    <property type="evidence" value="ECO:0007669"/>
    <property type="project" value="InterPro"/>
</dbReference>
<comment type="subcellular location">
    <subcellularLocation>
        <location evidence="1">Cell membrane</location>
        <topology evidence="1">Multi-pass membrane protein</topology>
    </subcellularLocation>
</comment>
<gene>
    <name evidence="10" type="ORF">LO55_2350</name>
</gene>
<dbReference type="PANTHER" id="PTHR42718:SF9">
    <property type="entry name" value="MAJOR FACILITATOR SUPERFAMILY MULTIDRUG TRANSPORTER MFSC"/>
    <property type="match status" value="1"/>
</dbReference>
<feature type="transmembrane region" description="Helical" evidence="8">
    <location>
        <begin position="76"/>
        <end position="97"/>
    </location>
</feature>
<dbReference type="InterPro" id="IPR036259">
    <property type="entry name" value="MFS_trans_sf"/>
</dbReference>
<dbReference type="SUPFAM" id="SSF103473">
    <property type="entry name" value="MFS general substrate transporter"/>
    <property type="match status" value="1"/>
</dbReference>
<dbReference type="InterPro" id="IPR011701">
    <property type="entry name" value="MFS"/>
</dbReference>
<sequence>MTTLSKPAAVGPTSGAVPGAPANGAAALRGPVDLRTWIAIAAGMLGAFMAVLDIQITNSSLRDILGTLSATQEEGSWISTAYLCAEIVVIPLTALFTRAFGVRNYMIGTTALFLVFSTLCGAAWSLESMIVFRMLQGFTGGALIPMAMTLVMTLLPPSKRATGMAIFGLTATLAPAMGPTLGGYLSELYGWPSIFYINWVPGVLLIAGMAWGLNPEKANLRTLVKADWLGIALMAMGLACLTIFLEEGNSKDWFDSSFIVTFAALSLTGLLGWVALSFSKPEPFVNLRLYGQRNFLVATTLSAVIGMGLYGSSYLLPLYLGQIAGYTPMQIGEVIAWVGLPQLLVMPFAAKLSSKVDNRILCSFGLFMFGISCIMNSFMDATTGYDQLMWTQVVRAIGQPFVMLTLSNFAMSGLSPRDMGSASSLFNMTRNLGGSIGIALLATSLTNREHFHSARLGEAVSSYAPATQERLDALTQGFIAKGIDPAAAASQALAVVDRLVRREAYVMAYNDGFWIIGMILLGCIAAIWMADKVKSPGGGSGAH</sequence>
<keyword evidence="5 8" id="KW-0812">Transmembrane</keyword>
<comment type="similarity">
    <text evidence="2">Belongs to the major facilitator superfamily. EmrB family.</text>
</comment>
<reference evidence="10 11" key="1">
    <citation type="submission" date="2014-10" db="EMBL/GenBank/DDBJ databases">
        <authorList>
            <person name="Seo M.-J."/>
            <person name="Seok Y.J."/>
            <person name="Cha I.-T."/>
        </authorList>
    </citation>
    <scope>NUCLEOTIDE SEQUENCE [LARGE SCALE GENOMIC DNA]</scope>
    <source>
        <strain evidence="10 11">NEU</strain>
    </source>
</reference>
<keyword evidence="3" id="KW-0813">Transport</keyword>
<evidence type="ECO:0000256" key="7">
    <source>
        <dbReference type="ARBA" id="ARBA00023136"/>
    </source>
</evidence>
<feature type="transmembrane region" description="Helical" evidence="8">
    <location>
        <begin position="360"/>
        <end position="378"/>
    </location>
</feature>
<evidence type="ECO:0000256" key="2">
    <source>
        <dbReference type="ARBA" id="ARBA00008537"/>
    </source>
</evidence>
<dbReference type="EMBL" id="JRYB01000001">
    <property type="protein sequence ID" value="OIJ43381.1"/>
    <property type="molecule type" value="Genomic_DNA"/>
</dbReference>
<evidence type="ECO:0000256" key="6">
    <source>
        <dbReference type="ARBA" id="ARBA00022989"/>
    </source>
</evidence>
<evidence type="ECO:0000313" key="11">
    <source>
        <dbReference type="Proteomes" id="UP000180246"/>
    </source>
</evidence>
<dbReference type="GO" id="GO:0005886">
    <property type="term" value="C:plasma membrane"/>
    <property type="evidence" value="ECO:0007669"/>
    <property type="project" value="UniProtKB-SubCell"/>
</dbReference>
<feature type="transmembrane region" description="Helical" evidence="8">
    <location>
        <begin position="508"/>
        <end position="530"/>
    </location>
</feature>
<feature type="transmembrane region" description="Helical" evidence="8">
    <location>
        <begin position="296"/>
        <end position="316"/>
    </location>
</feature>
<feature type="transmembrane region" description="Helical" evidence="8">
    <location>
        <begin position="37"/>
        <end position="56"/>
    </location>
</feature>
<dbReference type="InterPro" id="IPR020846">
    <property type="entry name" value="MFS_dom"/>
</dbReference>
<feature type="transmembrane region" description="Helical" evidence="8">
    <location>
        <begin position="226"/>
        <end position="245"/>
    </location>
</feature>
<dbReference type="RefSeq" id="WP_071361557.1">
    <property type="nucleotide sequence ID" value="NZ_JRYB01000001.1"/>
</dbReference>
<dbReference type="PROSITE" id="PS50850">
    <property type="entry name" value="MFS"/>
    <property type="match status" value="1"/>
</dbReference>
<feature type="transmembrane region" description="Helical" evidence="8">
    <location>
        <begin position="328"/>
        <end position="348"/>
    </location>
</feature>
<evidence type="ECO:0000313" key="10">
    <source>
        <dbReference type="EMBL" id="OIJ43381.1"/>
    </source>
</evidence>
<feature type="domain" description="Major facilitator superfamily (MFS) profile" evidence="9">
    <location>
        <begin position="39"/>
        <end position="534"/>
    </location>
</feature>
<dbReference type="Pfam" id="PF07690">
    <property type="entry name" value="MFS_1"/>
    <property type="match status" value="1"/>
</dbReference>
<accession>A0A1S2NE52</accession>
<feature type="transmembrane region" description="Helical" evidence="8">
    <location>
        <begin position="257"/>
        <end position="276"/>
    </location>
</feature>